<dbReference type="SUPFAM" id="SSF53335">
    <property type="entry name" value="S-adenosyl-L-methionine-dependent methyltransferases"/>
    <property type="match status" value="1"/>
</dbReference>
<dbReference type="PATRIC" id="fig|1618638.3.peg.87"/>
<dbReference type="PRINTS" id="PR00505">
    <property type="entry name" value="D12N6MTFRASE"/>
</dbReference>
<dbReference type="AlphaFoldDB" id="A0A0G0MBP6"/>
<dbReference type="GO" id="GO:0009007">
    <property type="term" value="F:site-specific DNA-methyltransferase (adenine-specific) activity"/>
    <property type="evidence" value="ECO:0007669"/>
    <property type="project" value="UniProtKB-EC"/>
</dbReference>
<keyword evidence="1 4" id="KW-0489">Methyltransferase</keyword>
<dbReference type="PANTHER" id="PTHR30481">
    <property type="entry name" value="DNA ADENINE METHYLASE"/>
    <property type="match status" value="1"/>
</dbReference>
<dbReference type="GO" id="GO:0032259">
    <property type="term" value="P:methylation"/>
    <property type="evidence" value="ECO:0007669"/>
    <property type="project" value="UniProtKB-KW"/>
</dbReference>
<dbReference type="PIRSF" id="PIRSF000398">
    <property type="entry name" value="M_m6A_EcoRV"/>
    <property type="match status" value="1"/>
</dbReference>
<dbReference type="GO" id="GO:0043565">
    <property type="term" value="F:sequence-specific DNA binding"/>
    <property type="evidence" value="ECO:0007669"/>
    <property type="project" value="TreeGrafter"/>
</dbReference>
<dbReference type="Proteomes" id="UP000034022">
    <property type="component" value="Unassembled WGS sequence"/>
</dbReference>
<organism evidence="4 5">
    <name type="scientific">Candidatus Falkowbacteria bacterium GW2011_GWE1_38_31</name>
    <dbReference type="NCBI Taxonomy" id="1618638"/>
    <lineage>
        <taxon>Bacteria</taxon>
        <taxon>Candidatus Falkowiibacteriota</taxon>
    </lineage>
</organism>
<evidence type="ECO:0000256" key="3">
    <source>
        <dbReference type="ARBA" id="ARBA00022691"/>
    </source>
</evidence>
<dbReference type="Gene3D" id="3.40.50.150">
    <property type="entry name" value="Vaccinia Virus protein VP39"/>
    <property type="match status" value="2"/>
</dbReference>
<dbReference type="InterPro" id="IPR012263">
    <property type="entry name" value="M_m6A_EcoRV"/>
</dbReference>
<evidence type="ECO:0000313" key="4">
    <source>
        <dbReference type="EMBL" id="KKQ71159.1"/>
    </source>
</evidence>
<protein>
    <submittedName>
        <fullName evidence="4">D12 class N6 adenine-specific DNA methyltransferase</fullName>
    </submittedName>
</protein>
<evidence type="ECO:0000256" key="1">
    <source>
        <dbReference type="ARBA" id="ARBA00022603"/>
    </source>
</evidence>
<dbReference type="InterPro" id="IPR012327">
    <property type="entry name" value="MeTrfase_D12"/>
</dbReference>
<dbReference type="Pfam" id="PF02086">
    <property type="entry name" value="MethyltransfD12"/>
    <property type="match status" value="1"/>
</dbReference>
<keyword evidence="3" id="KW-0949">S-adenosyl-L-methionine</keyword>
<dbReference type="PANTHER" id="PTHR30481:SF2">
    <property type="entry name" value="SITE-SPECIFIC DNA-METHYLTRANSFERASE (ADENINE-SPECIFIC)"/>
    <property type="match status" value="1"/>
</dbReference>
<evidence type="ECO:0000256" key="2">
    <source>
        <dbReference type="ARBA" id="ARBA00022679"/>
    </source>
</evidence>
<evidence type="ECO:0000313" key="5">
    <source>
        <dbReference type="Proteomes" id="UP000034022"/>
    </source>
</evidence>
<proteinExistence type="predicted"/>
<name>A0A0G0MBP6_9BACT</name>
<reference evidence="4 5" key="1">
    <citation type="journal article" date="2015" name="Nature">
        <title>rRNA introns, odd ribosomes, and small enigmatic genomes across a large radiation of phyla.</title>
        <authorList>
            <person name="Brown C.T."/>
            <person name="Hug L.A."/>
            <person name="Thomas B.C."/>
            <person name="Sharon I."/>
            <person name="Castelle C.J."/>
            <person name="Singh A."/>
            <person name="Wilkins M.J."/>
            <person name="Williams K.H."/>
            <person name="Banfield J.F."/>
        </authorList>
    </citation>
    <scope>NUCLEOTIDE SEQUENCE [LARGE SCALE GENOMIC DNA]</scope>
</reference>
<gene>
    <name evidence="4" type="ORF">US91_C0001G0086</name>
</gene>
<dbReference type="GO" id="GO:0009307">
    <property type="term" value="P:DNA restriction-modification system"/>
    <property type="evidence" value="ECO:0007669"/>
    <property type="project" value="InterPro"/>
</dbReference>
<keyword evidence="2 4" id="KW-0808">Transferase</keyword>
<dbReference type="InterPro" id="IPR029063">
    <property type="entry name" value="SAM-dependent_MTases_sf"/>
</dbReference>
<accession>A0A0G0MBP6</accession>
<dbReference type="GO" id="GO:0006298">
    <property type="term" value="P:mismatch repair"/>
    <property type="evidence" value="ECO:0007669"/>
    <property type="project" value="TreeGrafter"/>
</dbReference>
<comment type="caution">
    <text evidence="4">The sequence shown here is derived from an EMBL/GenBank/DDBJ whole genome shotgun (WGS) entry which is preliminary data.</text>
</comment>
<dbReference type="GO" id="GO:1904047">
    <property type="term" value="F:S-adenosyl-L-methionine binding"/>
    <property type="evidence" value="ECO:0007669"/>
    <property type="project" value="TreeGrafter"/>
</dbReference>
<dbReference type="EMBL" id="LBUU01000001">
    <property type="protein sequence ID" value="KKQ71159.1"/>
    <property type="molecule type" value="Genomic_DNA"/>
</dbReference>
<sequence length="282" mass="32602">MQKIPQKRNQRLHCSPLRYPGGKTFLFPFFDSMIKDNHLEKVTYIEPFAGGAGAALALLMSGKVERIVINDLDKTVYSFWNSSIFHSARFIRKIESTPVTIAEWKKQKEIYSNPKASEFNLGFATFFLNRTNTSGILDGGVIGGIEQKGKYKVDARFNKKALIERIKKISAYKDKISVFNEDGLKLINKYLSKKNVFIYLDPPYFEKGASLYLNHYREDNHEALAKKLNQNPDAFWLLTYDNKKEIKSLYPNRRIVNFSLNYNAYKSRKGKELMIFSDAFAK</sequence>